<feature type="compositionally biased region" description="Low complexity" evidence="1">
    <location>
        <begin position="86"/>
        <end position="136"/>
    </location>
</feature>
<feature type="region of interest" description="Disordered" evidence="1">
    <location>
        <begin position="1"/>
        <end position="230"/>
    </location>
</feature>
<dbReference type="RefSeq" id="WP_119931444.1">
    <property type="nucleotide sequence ID" value="NZ_QZEY01000026.1"/>
</dbReference>
<evidence type="ECO:0000256" key="1">
    <source>
        <dbReference type="SAM" id="MobiDB-lite"/>
    </source>
</evidence>
<dbReference type="EMBL" id="QZEY01000026">
    <property type="protein sequence ID" value="RJL21234.1"/>
    <property type="molecule type" value="Genomic_DNA"/>
</dbReference>
<feature type="compositionally biased region" description="Low complexity" evidence="1">
    <location>
        <begin position="177"/>
        <end position="192"/>
    </location>
</feature>
<feature type="compositionally biased region" description="Pro residues" evidence="1">
    <location>
        <begin position="35"/>
        <end position="54"/>
    </location>
</feature>
<proteinExistence type="predicted"/>
<evidence type="ECO:0000313" key="2">
    <source>
        <dbReference type="EMBL" id="RJL21234.1"/>
    </source>
</evidence>
<evidence type="ECO:0000313" key="3">
    <source>
        <dbReference type="Proteomes" id="UP000265768"/>
    </source>
</evidence>
<gene>
    <name evidence="2" type="ORF">D5H75_37850</name>
</gene>
<accession>A0A3A4A392</accession>
<comment type="caution">
    <text evidence="2">The sequence shown here is derived from an EMBL/GenBank/DDBJ whole genome shotgun (WGS) entry which is preliminary data.</text>
</comment>
<feature type="compositionally biased region" description="Basic residues" evidence="1">
    <location>
        <begin position="12"/>
        <end position="21"/>
    </location>
</feature>
<keyword evidence="3" id="KW-1185">Reference proteome</keyword>
<dbReference type="AlphaFoldDB" id="A0A3A4A392"/>
<feature type="region of interest" description="Disordered" evidence="1">
    <location>
        <begin position="439"/>
        <end position="459"/>
    </location>
</feature>
<sequence length="504" mass="52481">MSVETDLDSGSKRTKSRRRGGFKAFETNQAAQEAPLPPPDVLRPSVPATPPPPAADEKPEPDDSSTLDGTPKPGEAPLTPPAAVDSPVTAAEPAAAASASVRVAVPSPAAEPAGPAGTGPVSPGDAPEPAAAAPNGDGAGPGRTGAAAPTAAPAAEPATAASSGDSAAAARRRRPAPTEQAADTPAADTPSAAPEPPPAAGPGAETASDPADHGPQRPAAGNGQGITTAGSWAASEPIPTVPVAPVQPVMPPPRALVDPPAAPPLGQAIAEAGTVDIRVPVPMVMGAGTLEGLTAPVSGKRKKVIPVYQQVAQQLRETLAAHATPYLQLADCLYNDSLLEVLFGVPAGQEQKIAEIAHLHACQALGTTAVEWRMGEGALLLRARVALHETTQQVTIYLTVTLWEEVRRELEEQAISLTDLVIDAYNRFCDHPQMFWPNRKSRATREGRRRGGEETKPRTLQLTPSEQLDLEHLEMASFARNRSEFFDRLLRLEMDARRQERELG</sequence>
<feature type="compositionally biased region" description="Low complexity" evidence="1">
    <location>
        <begin position="144"/>
        <end position="169"/>
    </location>
</feature>
<dbReference type="Proteomes" id="UP000265768">
    <property type="component" value="Unassembled WGS sequence"/>
</dbReference>
<feature type="compositionally biased region" description="Basic and acidic residues" evidence="1">
    <location>
        <begin position="443"/>
        <end position="457"/>
    </location>
</feature>
<name>A0A3A4A392_9ACTN</name>
<protein>
    <submittedName>
        <fullName evidence="2">Uncharacterized protein</fullName>
    </submittedName>
</protein>
<reference evidence="2 3" key="1">
    <citation type="submission" date="2018-09" db="EMBL/GenBank/DDBJ databases">
        <title>YIM 75507 draft genome.</title>
        <authorList>
            <person name="Tang S."/>
            <person name="Feng Y."/>
        </authorList>
    </citation>
    <scope>NUCLEOTIDE SEQUENCE [LARGE SCALE GENOMIC DNA]</scope>
    <source>
        <strain evidence="2 3">YIM 75507</strain>
    </source>
</reference>
<organism evidence="2 3">
    <name type="scientific">Bailinhaonella thermotolerans</name>
    <dbReference type="NCBI Taxonomy" id="1070861"/>
    <lineage>
        <taxon>Bacteria</taxon>
        <taxon>Bacillati</taxon>
        <taxon>Actinomycetota</taxon>
        <taxon>Actinomycetes</taxon>
        <taxon>Streptosporangiales</taxon>
        <taxon>Streptosporangiaceae</taxon>
        <taxon>Bailinhaonella</taxon>
    </lineage>
</organism>